<evidence type="ECO:0000313" key="2">
    <source>
        <dbReference type="Proteomes" id="UP000257109"/>
    </source>
</evidence>
<organism evidence="1 2">
    <name type="scientific">Mucuna pruriens</name>
    <name type="common">Velvet bean</name>
    <name type="synonym">Dolichos pruriens</name>
    <dbReference type="NCBI Taxonomy" id="157652"/>
    <lineage>
        <taxon>Eukaryota</taxon>
        <taxon>Viridiplantae</taxon>
        <taxon>Streptophyta</taxon>
        <taxon>Embryophyta</taxon>
        <taxon>Tracheophyta</taxon>
        <taxon>Spermatophyta</taxon>
        <taxon>Magnoliopsida</taxon>
        <taxon>eudicotyledons</taxon>
        <taxon>Gunneridae</taxon>
        <taxon>Pentapetalae</taxon>
        <taxon>rosids</taxon>
        <taxon>fabids</taxon>
        <taxon>Fabales</taxon>
        <taxon>Fabaceae</taxon>
        <taxon>Papilionoideae</taxon>
        <taxon>50 kb inversion clade</taxon>
        <taxon>NPAAA clade</taxon>
        <taxon>indigoferoid/millettioid clade</taxon>
        <taxon>Phaseoleae</taxon>
        <taxon>Mucuna</taxon>
    </lineage>
</organism>
<keyword evidence="2" id="KW-1185">Reference proteome</keyword>
<dbReference type="STRING" id="157652.A0A371GNB2"/>
<proteinExistence type="predicted"/>
<dbReference type="OrthoDB" id="414945at2759"/>
<protein>
    <submittedName>
        <fullName evidence="1">Copia protein</fullName>
    </submittedName>
</protein>
<accession>A0A371GNB2</accession>
<gene>
    <name evidence="1" type="primary">GIP</name>
    <name evidence="1" type="ORF">CR513_25877</name>
</gene>
<feature type="non-terminal residue" evidence="1">
    <location>
        <position position="1"/>
    </location>
</feature>
<sequence length="116" mass="13239">MQTGLDPLLTEINIWLLYICLGKFGHLEKQNTNVVASSAKAKYRAMAQGVSEILWLKRILEELQLPMTLPMKLYCDNKVAISISQNLVQHDQTKHVEIDRHFKKEMADPEAILSSC</sequence>
<dbReference type="Proteomes" id="UP000257109">
    <property type="component" value="Unassembled WGS sequence"/>
</dbReference>
<dbReference type="AlphaFoldDB" id="A0A371GNB2"/>
<reference evidence="1" key="1">
    <citation type="submission" date="2018-05" db="EMBL/GenBank/DDBJ databases">
        <title>Draft genome of Mucuna pruriens seed.</title>
        <authorList>
            <person name="Nnadi N.E."/>
            <person name="Vos R."/>
            <person name="Hasami M.H."/>
            <person name="Devisetty U.K."/>
            <person name="Aguiy J.C."/>
        </authorList>
    </citation>
    <scope>NUCLEOTIDE SEQUENCE [LARGE SCALE GENOMIC DNA]</scope>
    <source>
        <strain evidence="1">JCA_2017</strain>
    </source>
</reference>
<dbReference type="CDD" id="cd09272">
    <property type="entry name" value="RNase_HI_RT_Ty1"/>
    <property type="match status" value="1"/>
</dbReference>
<dbReference type="PANTHER" id="PTHR11439">
    <property type="entry name" value="GAG-POL-RELATED RETROTRANSPOSON"/>
    <property type="match status" value="1"/>
</dbReference>
<dbReference type="EMBL" id="QJKJ01004962">
    <property type="protein sequence ID" value="RDX92052.1"/>
    <property type="molecule type" value="Genomic_DNA"/>
</dbReference>
<dbReference type="PANTHER" id="PTHR11439:SF440">
    <property type="entry name" value="INTEGRASE CATALYTIC DOMAIN-CONTAINING PROTEIN"/>
    <property type="match status" value="1"/>
</dbReference>
<evidence type="ECO:0000313" key="1">
    <source>
        <dbReference type="EMBL" id="RDX92052.1"/>
    </source>
</evidence>
<comment type="caution">
    <text evidence="1">The sequence shown here is derived from an EMBL/GenBank/DDBJ whole genome shotgun (WGS) entry which is preliminary data.</text>
</comment>
<name>A0A371GNB2_MUCPR</name>